<feature type="region of interest" description="Disordered" evidence="1">
    <location>
        <begin position="332"/>
        <end position="355"/>
    </location>
</feature>
<evidence type="ECO:0000313" key="3">
    <source>
        <dbReference type="Proteomes" id="UP000305948"/>
    </source>
</evidence>
<proteinExistence type="predicted"/>
<keyword evidence="3" id="KW-1185">Reference proteome</keyword>
<accession>A0A5C3NL77</accession>
<name>A0A5C3NL77_9AGAM</name>
<gene>
    <name evidence="2" type="ORF">OE88DRAFT_155490</name>
</gene>
<organism evidence="2 3">
    <name type="scientific">Heliocybe sulcata</name>
    <dbReference type="NCBI Taxonomy" id="5364"/>
    <lineage>
        <taxon>Eukaryota</taxon>
        <taxon>Fungi</taxon>
        <taxon>Dikarya</taxon>
        <taxon>Basidiomycota</taxon>
        <taxon>Agaricomycotina</taxon>
        <taxon>Agaricomycetes</taxon>
        <taxon>Gloeophyllales</taxon>
        <taxon>Gloeophyllaceae</taxon>
        <taxon>Heliocybe</taxon>
    </lineage>
</organism>
<sequence>MVSVAMQWRQLISQDTLTLKGIGNRMRSLGLIPSKMLDASSLNILPMFYPRPSYDDGKWTIYPRKDVLCKHIFIEEHSLVEREAVTCAGWNDPGRPSYSDPYSPLPKTNMFDIYFREDYDGPRAPMTNIPAMHFANASDPSSLSVSLVASVNLVVRMRTAVLAMMSSHLTLNSAASRPVMPSVTQGVTRAQEQVRLGSYLMRLWDASPSSFRSLSQFRPDDLLPNMEQVTSSRSEGNSVAPQVNNAGGQHNPALNVVSDSLAVFPSPPGSERSAAYLETTLPSSVAADSSHMQSDDGRKAGALLSVKPSRNREYAMAAIRRSQEDALVNQGLYEPINSSPPPGETSSGKTSEPQDLEARCAQFTSNEWASVLKGVDLGGDLWLHLV</sequence>
<protein>
    <submittedName>
        <fullName evidence="2">Uncharacterized protein</fullName>
    </submittedName>
</protein>
<dbReference type="OrthoDB" id="3251810at2759"/>
<evidence type="ECO:0000313" key="2">
    <source>
        <dbReference type="EMBL" id="TFK57627.1"/>
    </source>
</evidence>
<dbReference type="Proteomes" id="UP000305948">
    <property type="component" value="Unassembled WGS sequence"/>
</dbReference>
<dbReference type="AlphaFoldDB" id="A0A5C3NL77"/>
<dbReference type="EMBL" id="ML213503">
    <property type="protein sequence ID" value="TFK57627.1"/>
    <property type="molecule type" value="Genomic_DNA"/>
</dbReference>
<evidence type="ECO:0000256" key="1">
    <source>
        <dbReference type="SAM" id="MobiDB-lite"/>
    </source>
</evidence>
<feature type="compositionally biased region" description="Polar residues" evidence="1">
    <location>
        <begin position="344"/>
        <end position="353"/>
    </location>
</feature>
<reference evidence="2 3" key="1">
    <citation type="journal article" date="2019" name="Nat. Ecol. Evol.">
        <title>Megaphylogeny resolves global patterns of mushroom evolution.</title>
        <authorList>
            <person name="Varga T."/>
            <person name="Krizsan K."/>
            <person name="Foldi C."/>
            <person name="Dima B."/>
            <person name="Sanchez-Garcia M."/>
            <person name="Sanchez-Ramirez S."/>
            <person name="Szollosi G.J."/>
            <person name="Szarkandi J.G."/>
            <person name="Papp V."/>
            <person name="Albert L."/>
            <person name="Andreopoulos W."/>
            <person name="Angelini C."/>
            <person name="Antonin V."/>
            <person name="Barry K.W."/>
            <person name="Bougher N.L."/>
            <person name="Buchanan P."/>
            <person name="Buyck B."/>
            <person name="Bense V."/>
            <person name="Catcheside P."/>
            <person name="Chovatia M."/>
            <person name="Cooper J."/>
            <person name="Damon W."/>
            <person name="Desjardin D."/>
            <person name="Finy P."/>
            <person name="Geml J."/>
            <person name="Haridas S."/>
            <person name="Hughes K."/>
            <person name="Justo A."/>
            <person name="Karasinski D."/>
            <person name="Kautmanova I."/>
            <person name="Kiss B."/>
            <person name="Kocsube S."/>
            <person name="Kotiranta H."/>
            <person name="LaButti K.M."/>
            <person name="Lechner B.E."/>
            <person name="Liimatainen K."/>
            <person name="Lipzen A."/>
            <person name="Lukacs Z."/>
            <person name="Mihaltcheva S."/>
            <person name="Morgado L.N."/>
            <person name="Niskanen T."/>
            <person name="Noordeloos M.E."/>
            <person name="Ohm R.A."/>
            <person name="Ortiz-Santana B."/>
            <person name="Ovrebo C."/>
            <person name="Racz N."/>
            <person name="Riley R."/>
            <person name="Savchenko A."/>
            <person name="Shiryaev A."/>
            <person name="Soop K."/>
            <person name="Spirin V."/>
            <person name="Szebenyi C."/>
            <person name="Tomsovsky M."/>
            <person name="Tulloss R.E."/>
            <person name="Uehling J."/>
            <person name="Grigoriev I.V."/>
            <person name="Vagvolgyi C."/>
            <person name="Papp T."/>
            <person name="Martin F.M."/>
            <person name="Miettinen O."/>
            <person name="Hibbett D.S."/>
            <person name="Nagy L.G."/>
        </authorList>
    </citation>
    <scope>NUCLEOTIDE SEQUENCE [LARGE SCALE GENOMIC DNA]</scope>
    <source>
        <strain evidence="2 3">OMC1185</strain>
    </source>
</reference>